<evidence type="ECO:0000256" key="17">
    <source>
        <dbReference type="PIRSR" id="PIRSR601382-3"/>
    </source>
</evidence>
<feature type="active site" evidence="15">
    <location>
        <position position="519"/>
    </location>
</feature>
<keyword evidence="4 20" id="KW-0812">Transmembrane</keyword>
<dbReference type="PANTHER" id="PTHR11742">
    <property type="entry name" value="MANNOSYL-OLIGOSACCHARIDE ALPHA-1,2-MANNOSIDASE-RELATED"/>
    <property type="match status" value="1"/>
</dbReference>
<evidence type="ECO:0000256" key="5">
    <source>
        <dbReference type="ARBA" id="ARBA00022801"/>
    </source>
</evidence>
<feature type="transmembrane region" description="Helical" evidence="20">
    <location>
        <begin position="21"/>
        <end position="41"/>
    </location>
</feature>
<proteinExistence type="inferred from homology"/>
<evidence type="ECO:0000313" key="22">
    <source>
        <dbReference type="Proteomes" id="UP000694559"/>
    </source>
</evidence>
<dbReference type="GO" id="GO:0004571">
    <property type="term" value="F:mannosyl-oligosaccharide 1,2-alpha-mannosidase activity"/>
    <property type="evidence" value="ECO:0007669"/>
    <property type="project" value="UniProtKB-EC"/>
</dbReference>
<evidence type="ECO:0000256" key="13">
    <source>
        <dbReference type="ARBA" id="ARBA00054774"/>
    </source>
</evidence>
<dbReference type="SUPFAM" id="SSF48225">
    <property type="entry name" value="Seven-hairpin glycosidases"/>
    <property type="match status" value="1"/>
</dbReference>
<feature type="active site" evidence="15">
    <location>
        <position position="385"/>
    </location>
</feature>
<comment type="cofactor">
    <cofactor evidence="1 16">
        <name>Ca(2+)</name>
        <dbReference type="ChEBI" id="CHEBI:29108"/>
    </cofactor>
</comment>
<dbReference type="GO" id="GO:0000139">
    <property type="term" value="C:Golgi membrane"/>
    <property type="evidence" value="ECO:0007669"/>
    <property type="project" value="TreeGrafter"/>
</dbReference>
<dbReference type="InterPro" id="IPR012341">
    <property type="entry name" value="6hp_glycosidase-like_sf"/>
</dbReference>
<dbReference type="PANTHER" id="PTHR11742:SF28">
    <property type="entry name" value="MANNOSYL-OLIGOSACCHARIDE 1,2-ALPHA-MANNOSIDASE IC"/>
    <property type="match status" value="1"/>
</dbReference>
<evidence type="ECO:0000256" key="14">
    <source>
        <dbReference type="ARBA" id="ARBA00060399"/>
    </source>
</evidence>
<evidence type="ECO:0000256" key="8">
    <source>
        <dbReference type="ARBA" id="ARBA00023136"/>
    </source>
</evidence>
<keyword evidence="7" id="KW-0735">Signal-anchor</keyword>
<dbReference type="GO" id="GO:0005509">
    <property type="term" value="F:calcium ion binding"/>
    <property type="evidence" value="ECO:0007669"/>
    <property type="project" value="InterPro"/>
</dbReference>
<dbReference type="Proteomes" id="UP000694559">
    <property type="component" value="Unplaced"/>
</dbReference>
<keyword evidence="8 20" id="KW-0472">Membrane</keyword>
<evidence type="ECO:0000256" key="10">
    <source>
        <dbReference type="ARBA" id="ARBA00023295"/>
    </source>
</evidence>
<comment type="function">
    <text evidence="13">Involved in the maturation of Asn-linked oligosaccharides. Progressively trim alpha-1,2-linked mannose residues from Man(9)GlcNAc(2) to produce Man(5)GlcNAc(2).</text>
</comment>
<evidence type="ECO:0000256" key="1">
    <source>
        <dbReference type="ARBA" id="ARBA00001913"/>
    </source>
</evidence>
<organism evidence="21 22">
    <name type="scientific">Naja naja</name>
    <name type="common">Indian cobra</name>
    <dbReference type="NCBI Taxonomy" id="35670"/>
    <lineage>
        <taxon>Eukaryota</taxon>
        <taxon>Metazoa</taxon>
        <taxon>Chordata</taxon>
        <taxon>Craniata</taxon>
        <taxon>Vertebrata</taxon>
        <taxon>Euteleostomi</taxon>
        <taxon>Lepidosauria</taxon>
        <taxon>Squamata</taxon>
        <taxon>Bifurcata</taxon>
        <taxon>Unidentata</taxon>
        <taxon>Episquamata</taxon>
        <taxon>Toxicofera</taxon>
        <taxon>Serpentes</taxon>
        <taxon>Colubroidea</taxon>
        <taxon>Elapidae</taxon>
        <taxon>Elapinae</taxon>
        <taxon>Naja</taxon>
    </lineage>
</organism>
<dbReference type="Pfam" id="PF01532">
    <property type="entry name" value="Glyco_hydro_47"/>
    <property type="match status" value="1"/>
</dbReference>
<evidence type="ECO:0000256" key="7">
    <source>
        <dbReference type="ARBA" id="ARBA00022968"/>
    </source>
</evidence>
<dbReference type="InterPro" id="IPR001382">
    <property type="entry name" value="Glyco_hydro_47"/>
</dbReference>
<comment type="catalytic activity">
    <reaction evidence="12">
        <text>N(4)-(alpha-D-Man-(1-&gt;2)-alpha-D-Man-(1-&gt;2)-alpha-D-Man-(1-&gt;3)-[alpha-D-Man-(1-&gt;2)-alpha-D-Man-(1-&gt;3)-[alpha-D-Man-(1-&gt;2)-alpha-D-Man-(1-&gt;6)]-alpha-D-Man-(1-&gt;6)]-beta-D-Man-(1-&gt;4)-beta-D-GlcNAc-(1-&gt;4)-beta-D-GlcNAc)-L-asparaginyl-[protein] (N-glucan mannose isomer 9A1,2,3B1,2,3) + 4 H2O = N(4)-(alpha-D-Man-(1-&gt;3)-[alpha-D-Man-(1-&gt;3)-[alpha-D-Man-(1-&gt;6)]-alpha-D-Man-(1-&gt;6)]-beta-D-Man-(1-&gt;4)-beta-D-GlcNAc-(1-&gt;4)-beta-D-GlcNAc)-L-asparaginyl-[protein] (N-glucan mannose isomer 5A1,2) + 4 beta-D-mannose</text>
        <dbReference type="Rhea" id="RHEA:56008"/>
        <dbReference type="Rhea" id="RHEA-COMP:14356"/>
        <dbReference type="Rhea" id="RHEA-COMP:14367"/>
        <dbReference type="ChEBI" id="CHEBI:15377"/>
        <dbReference type="ChEBI" id="CHEBI:28563"/>
        <dbReference type="ChEBI" id="CHEBI:59087"/>
        <dbReference type="ChEBI" id="CHEBI:139493"/>
        <dbReference type="EC" id="3.2.1.113"/>
    </reaction>
</comment>
<keyword evidence="9 17" id="KW-1015">Disulfide bond</keyword>
<dbReference type="FunFam" id="1.50.10.10:FF:000002">
    <property type="entry name" value="alpha-1,2-Mannosidase"/>
    <property type="match status" value="1"/>
</dbReference>
<feature type="active site" description="Proton donor" evidence="15">
    <location>
        <position position="252"/>
    </location>
</feature>
<comment type="similarity">
    <text evidence="3 18">Belongs to the glycosyl hydrolase 47 family.</text>
</comment>
<evidence type="ECO:0000256" key="12">
    <source>
        <dbReference type="ARBA" id="ARBA00048605"/>
    </source>
</evidence>
<evidence type="ECO:0000256" key="20">
    <source>
        <dbReference type="SAM" id="Phobius"/>
    </source>
</evidence>
<dbReference type="EC" id="3.2.1.-" evidence="18"/>
<keyword evidence="5 18" id="KW-0378">Hydrolase</keyword>
<dbReference type="PRINTS" id="PR00747">
    <property type="entry name" value="GLYHDRLASE47"/>
</dbReference>
<name>A0A8C7DVR9_NAJNA</name>
<keyword evidence="10 18" id="KW-0326">Glycosidase</keyword>
<evidence type="ECO:0000256" key="16">
    <source>
        <dbReference type="PIRSR" id="PIRSR601382-2"/>
    </source>
</evidence>
<dbReference type="GO" id="GO:0005783">
    <property type="term" value="C:endoplasmic reticulum"/>
    <property type="evidence" value="ECO:0007669"/>
    <property type="project" value="TreeGrafter"/>
</dbReference>
<reference evidence="21" key="2">
    <citation type="submission" date="2025-09" db="UniProtKB">
        <authorList>
            <consortium name="Ensembl"/>
        </authorList>
    </citation>
    <scope>IDENTIFICATION</scope>
</reference>
<dbReference type="GeneTree" id="ENSGT00940000159312"/>
<comment type="pathway">
    <text evidence="2">Protein modification; protein glycosylation.</text>
</comment>
<dbReference type="OrthoDB" id="8118055at2759"/>
<keyword evidence="6 16" id="KW-0106">Calcium</keyword>
<keyword evidence="22" id="KW-1185">Reference proteome</keyword>
<dbReference type="GO" id="GO:0005975">
    <property type="term" value="P:carbohydrate metabolic process"/>
    <property type="evidence" value="ECO:0007669"/>
    <property type="project" value="InterPro"/>
</dbReference>
<protein>
    <recommendedName>
        <fullName evidence="18">alpha-1,2-Mannosidase</fullName>
        <ecNumber evidence="18">3.2.1.-</ecNumber>
    </recommendedName>
</protein>
<feature type="region of interest" description="Disordered" evidence="19">
    <location>
        <begin position="58"/>
        <end position="134"/>
    </location>
</feature>
<evidence type="ECO:0000256" key="18">
    <source>
        <dbReference type="RuleBase" id="RU361193"/>
    </source>
</evidence>
<comment type="catalytic activity">
    <reaction evidence="11">
        <text>N(4)-(alpha-D-Man-(1-&gt;2)-alpha-D-Man-(1-&gt;2)-alpha-D-Man-(1-&gt;3)-[alpha-D-Man-(1-&gt;3)-[alpha-D-Man-(1-&gt;2)-alpha-D-Man-(1-&gt;6)]-alpha-D-Man-(1-&gt;6)]-beta-D-Man-(1-&gt;4)-beta-D-GlcNAc-(1-&gt;4)-beta-D-GlcNAc)-L-asparaginyl-[protein] (N-glucan mannose isomer 8A1,2,3B1,3) + 3 H2O = N(4)-(alpha-D-Man-(1-&gt;3)-[alpha-D-Man-(1-&gt;3)-[alpha-D-Man-(1-&gt;6)]-alpha-D-Man-(1-&gt;6)]-beta-D-Man-(1-&gt;4)-beta-D-GlcNAc-(1-&gt;4)-beta-D-GlcNAc)-L-asparaginyl-[protein] (N-glucan mannose isomer 5A1,2) + 3 beta-D-mannose</text>
        <dbReference type="Rhea" id="RHEA:56028"/>
        <dbReference type="Rhea" id="RHEA-COMP:14358"/>
        <dbReference type="Rhea" id="RHEA-COMP:14367"/>
        <dbReference type="ChEBI" id="CHEBI:15377"/>
        <dbReference type="ChEBI" id="CHEBI:28563"/>
        <dbReference type="ChEBI" id="CHEBI:59087"/>
        <dbReference type="ChEBI" id="CHEBI:60628"/>
        <dbReference type="EC" id="3.2.1.113"/>
    </reaction>
</comment>
<evidence type="ECO:0000256" key="15">
    <source>
        <dbReference type="PIRSR" id="PIRSR601382-1"/>
    </source>
</evidence>
<feature type="active site" description="Proton donor" evidence="15">
    <location>
        <position position="494"/>
    </location>
</feature>
<keyword evidence="16" id="KW-0479">Metal-binding</keyword>
<evidence type="ECO:0000256" key="3">
    <source>
        <dbReference type="ARBA" id="ARBA00007658"/>
    </source>
</evidence>
<gene>
    <name evidence="21" type="primary">MAN1C1</name>
</gene>
<sequence>MLLPRKWPGWPPSPLRLPQKFLFLLFLSGLLTLCFGALFLLPDSSRVKRLFLPRHGGAELEAPRSPPPGPGLGRHLPANASPPAPPPPPSRHLRDPADLPPAAHSEPASRRTRPPRRPAAEQSDSAPPLQQTRAPFRFDYASFRQRLRHPVLGGRRGSTEEPDTRVRRLKIKEMMKFAWDNYKQFALGKNELRPLTRNGHIGNMFGGLRGATVVDALDTLYVMELQEEFQDAKDWVENSFDLNVNGEASLFEVNIRYVGGLLSVYYLTGEEVFKSKALELGEKLLPAFNTPTGIPRGVISLGSGMSWSWGWASAGSSILAEFGSLHLEFMHLSELSGNPIYAEKVMNIRKVLNRIEKPSGLYPNFLSPVTGNWVQHHVSVGGLGDSFYEYLIKSWLMSDKQDSKAKNMYDKALEAIEKHLVKKSPGGLTYIAEWRGGILDHKMGHLACFSGGMIALGAEHALEEQKQHYLDLAGEITHTCHESYIRSDTKLGPEAFRFDSGAEAMATRLSDRYYILRPEVVESYFYLWRLTHDPKYREWGWEAVQALEKFCRVEAGFSGIRDVYTTTPSHDNMQQSFFLAETLKYLYLLFSEDDVLSLKDWVFNTEAHPLPVNHTDFVLKTSMQ</sequence>
<feature type="compositionally biased region" description="Pro residues" evidence="19">
    <location>
        <begin position="80"/>
        <end position="90"/>
    </location>
</feature>
<dbReference type="AlphaFoldDB" id="A0A8C7DVR9"/>
<evidence type="ECO:0000256" key="9">
    <source>
        <dbReference type="ARBA" id="ARBA00023157"/>
    </source>
</evidence>
<dbReference type="InterPro" id="IPR036026">
    <property type="entry name" value="Seven-hairpin_glycosidases"/>
</dbReference>
<dbReference type="GO" id="GO:0070062">
    <property type="term" value="C:extracellular exosome"/>
    <property type="evidence" value="ECO:0007669"/>
    <property type="project" value="TreeGrafter"/>
</dbReference>
<evidence type="ECO:0000256" key="6">
    <source>
        <dbReference type="ARBA" id="ARBA00022837"/>
    </source>
</evidence>
<dbReference type="OMA" id="NICFACL"/>
<evidence type="ECO:0000256" key="11">
    <source>
        <dbReference type="ARBA" id="ARBA00047669"/>
    </source>
</evidence>
<feature type="disulfide bond" evidence="17">
    <location>
        <begin position="448"/>
        <end position="480"/>
    </location>
</feature>
<feature type="binding site" evidence="16">
    <location>
        <position position="605"/>
    </location>
    <ligand>
        <name>Ca(2+)</name>
        <dbReference type="ChEBI" id="CHEBI:29108"/>
    </ligand>
</feature>
<evidence type="ECO:0000256" key="19">
    <source>
        <dbReference type="SAM" id="MobiDB-lite"/>
    </source>
</evidence>
<dbReference type="InterPro" id="IPR050749">
    <property type="entry name" value="Glycosyl_Hydrolase_47"/>
</dbReference>
<evidence type="ECO:0000256" key="2">
    <source>
        <dbReference type="ARBA" id="ARBA00004922"/>
    </source>
</evidence>
<dbReference type="Ensembl" id="ENSNNAT00000011751.1">
    <property type="protein sequence ID" value="ENSNNAP00000011236.1"/>
    <property type="gene ID" value="ENSNNAG00000007503.1"/>
</dbReference>
<reference evidence="21" key="1">
    <citation type="submission" date="2025-08" db="UniProtKB">
        <authorList>
            <consortium name="Ensembl"/>
        </authorList>
    </citation>
    <scope>IDENTIFICATION</scope>
</reference>
<evidence type="ECO:0000313" key="21">
    <source>
        <dbReference type="Ensembl" id="ENSNNAP00000011236.1"/>
    </source>
</evidence>
<evidence type="ECO:0000256" key="4">
    <source>
        <dbReference type="ARBA" id="ARBA00022692"/>
    </source>
</evidence>
<accession>A0A8C7DVR9</accession>
<feature type="compositionally biased region" description="Polar residues" evidence="19">
    <location>
        <begin position="122"/>
        <end position="133"/>
    </location>
</feature>
<comment type="subcellular location">
    <subcellularLocation>
        <location evidence="14">Endomembrane system</location>
        <topology evidence="14">Single-pass type II membrane protein</topology>
    </subcellularLocation>
</comment>
<keyword evidence="20" id="KW-1133">Transmembrane helix</keyword>
<dbReference type="Gene3D" id="1.50.10.10">
    <property type="match status" value="1"/>
</dbReference>